<dbReference type="OrthoDB" id="1933281at2759"/>
<dbReference type="PANTHER" id="PTHR12170">
    <property type="entry name" value="MACROPHAGE ERYTHROBLAST ATTACHER-RELATED"/>
    <property type="match status" value="1"/>
</dbReference>
<feature type="domain" description="RING-Gid-type" evidence="11">
    <location>
        <begin position="328"/>
        <end position="370"/>
    </location>
</feature>
<dbReference type="InterPro" id="IPR013083">
    <property type="entry name" value="Znf_RING/FYVE/PHD"/>
</dbReference>
<feature type="zinc finger region" description="RING-Gid-type" evidence="9">
    <location>
        <begin position="328"/>
        <end position="370"/>
    </location>
</feature>
<dbReference type="PROSITE" id="PS50897">
    <property type="entry name" value="CTLH"/>
    <property type="match status" value="1"/>
</dbReference>
<comment type="similarity">
    <text evidence="6">Belongs to the RMD5/GID2 family.</text>
</comment>
<dbReference type="GO" id="GO:0034657">
    <property type="term" value="C:GID complex"/>
    <property type="evidence" value="ECO:0007669"/>
    <property type="project" value="TreeGrafter"/>
</dbReference>
<evidence type="ECO:0000256" key="2">
    <source>
        <dbReference type="ARBA" id="ARBA00022490"/>
    </source>
</evidence>
<evidence type="ECO:0000256" key="6">
    <source>
        <dbReference type="ARBA" id="ARBA00061136"/>
    </source>
</evidence>
<dbReference type="Pfam" id="PF13445">
    <property type="entry name" value="zf-RING_UBOX"/>
    <property type="match status" value="1"/>
</dbReference>
<keyword evidence="13" id="KW-1185">Reference proteome</keyword>
<evidence type="ECO:0000256" key="5">
    <source>
        <dbReference type="ARBA" id="ARBA00022833"/>
    </source>
</evidence>
<name>A0A9P6EQA4_9AGAR</name>
<dbReference type="InterPro" id="IPR044063">
    <property type="entry name" value="ZF_RING_GID"/>
</dbReference>
<dbReference type="PANTHER" id="PTHR12170:SF3">
    <property type="entry name" value="GH10162P"/>
    <property type="match status" value="1"/>
</dbReference>
<accession>A0A9P6EQA4</accession>
<dbReference type="GO" id="GO:0008270">
    <property type="term" value="F:zinc ion binding"/>
    <property type="evidence" value="ECO:0007669"/>
    <property type="project" value="UniProtKB-KW"/>
</dbReference>
<dbReference type="PROSITE" id="PS51867">
    <property type="entry name" value="ZF_RING_GID"/>
    <property type="match status" value="1"/>
</dbReference>
<evidence type="ECO:0000256" key="3">
    <source>
        <dbReference type="ARBA" id="ARBA00022723"/>
    </source>
</evidence>
<comment type="caution">
    <text evidence="12">The sequence shown here is derived from an EMBL/GenBank/DDBJ whole genome shotgun (WGS) entry which is preliminary data.</text>
</comment>
<dbReference type="InterPro" id="IPR024964">
    <property type="entry name" value="CTLH/CRA"/>
</dbReference>
<gene>
    <name evidence="12" type="ORF">CPB83DRAFT_846611</name>
</gene>
<dbReference type="EMBL" id="MU157830">
    <property type="protein sequence ID" value="KAF9532932.1"/>
    <property type="molecule type" value="Genomic_DNA"/>
</dbReference>
<dbReference type="FunFam" id="3.30.40.10:FF:000143">
    <property type="entry name" value="Regulator of gluconeogenesis Rmd5"/>
    <property type="match status" value="1"/>
</dbReference>
<dbReference type="InterPro" id="IPR045098">
    <property type="entry name" value="Fyv10_fam"/>
</dbReference>
<feature type="domain" description="CTLH" evidence="10">
    <location>
        <begin position="143"/>
        <end position="200"/>
    </location>
</feature>
<dbReference type="Gene3D" id="3.30.40.10">
    <property type="entry name" value="Zinc/RING finger domain, C3HC4 (zinc finger)"/>
    <property type="match status" value="1"/>
</dbReference>
<sequence length="384" mass="43161">MDASLKELTKLEKLTASNGKGPSIDQSIDSLLATLKEARASFVSGGCSAAYLKELAKSVEAKKKEIDDRQKEIYNVLSRLGKALDKKFPVALPSYPELFSTTTSVTALERTIALHLLRTGQFEVAEIFLSESNIKIPDELWKKFVDLHKILKALRNEDIQPALDWAQEHQKFLKSRNSPLEFYLHRSQYIRLLLKEHPPNPLPAIAYAKANLRPFYQEHPVEFQRLMSCMAYLPLSKLQSSMYSDLASPTLHFDLEPLFAKEYCAKLGMSRQLPLRVVGDIGGGGALARIEKGRKVLGDRKGDWNQMDELPIEIPLPPDNRYHSIFACLVSKELSTEANPPMMMNCGHVISKDSLQKLNKSGGRSKCPYCPIETPTGTAMRIFL</sequence>
<comment type="subcellular location">
    <subcellularLocation>
        <location evidence="1">Cytoplasm</location>
    </subcellularLocation>
</comment>
<dbReference type="Proteomes" id="UP000807306">
    <property type="component" value="Unassembled WGS sequence"/>
</dbReference>
<reference evidence="12" key="1">
    <citation type="submission" date="2020-11" db="EMBL/GenBank/DDBJ databases">
        <authorList>
            <consortium name="DOE Joint Genome Institute"/>
            <person name="Ahrendt S."/>
            <person name="Riley R."/>
            <person name="Andreopoulos W."/>
            <person name="Labutti K."/>
            <person name="Pangilinan J."/>
            <person name="Ruiz-Duenas F.J."/>
            <person name="Barrasa J.M."/>
            <person name="Sanchez-Garcia M."/>
            <person name="Camarero S."/>
            <person name="Miyauchi S."/>
            <person name="Serrano A."/>
            <person name="Linde D."/>
            <person name="Babiker R."/>
            <person name="Drula E."/>
            <person name="Ayuso-Fernandez I."/>
            <person name="Pacheco R."/>
            <person name="Padilla G."/>
            <person name="Ferreira P."/>
            <person name="Barriuso J."/>
            <person name="Kellner H."/>
            <person name="Castanera R."/>
            <person name="Alfaro M."/>
            <person name="Ramirez L."/>
            <person name="Pisabarro A.G."/>
            <person name="Kuo A."/>
            <person name="Tritt A."/>
            <person name="Lipzen A."/>
            <person name="He G."/>
            <person name="Yan M."/>
            <person name="Ng V."/>
            <person name="Cullen D."/>
            <person name="Martin F."/>
            <person name="Rosso M.-N."/>
            <person name="Henrissat B."/>
            <person name="Hibbett D."/>
            <person name="Martinez A.T."/>
            <person name="Grigoriev I.V."/>
        </authorList>
    </citation>
    <scope>NUCLEOTIDE SEQUENCE</scope>
    <source>
        <strain evidence="12">CBS 506.95</strain>
    </source>
</reference>
<keyword evidence="3" id="KW-0479">Metal-binding</keyword>
<evidence type="ECO:0000313" key="13">
    <source>
        <dbReference type="Proteomes" id="UP000807306"/>
    </source>
</evidence>
<proteinExistence type="inferred from homology"/>
<dbReference type="SUPFAM" id="SSF57850">
    <property type="entry name" value="RING/U-box"/>
    <property type="match status" value="1"/>
</dbReference>
<dbReference type="InterPro" id="IPR006595">
    <property type="entry name" value="CTLH_C"/>
</dbReference>
<evidence type="ECO:0000256" key="8">
    <source>
        <dbReference type="ARBA" id="ARBA00080744"/>
    </source>
</evidence>
<evidence type="ECO:0000259" key="11">
    <source>
        <dbReference type="PROSITE" id="PS51867"/>
    </source>
</evidence>
<keyword evidence="5" id="KW-0862">Zinc</keyword>
<protein>
    <recommendedName>
        <fullName evidence="8">GID complex catalytic subunit 2</fullName>
    </recommendedName>
    <alternativeName>
        <fullName evidence="7">Glucose-induced degradation protein 2</fullName>
    </alternativeName>
</protein>
<evidence type="ECO:0000256" key="7">
    <source>
        <dbReference type="ARBA" id="ARBA00075398"/>
    </source>
</evidence>
<dbReference type="GO" id="GO:0043161">
    <property type="term" value="P:proteasome-mediated ubiquitin-dependent protein catabolic process"/>
    <property type="evidence" value="ECO:0007669"/>
    <property type="project" value="InterPro"/>
</dbReference>
<keyword evidence="2" id="KW-0963">Cytoplasm</keyword>
<dbReference type="Pfam" id="PF10607">
    <property type="entry name" value="CTLH"/>
    <property type="match status" value="1"/>
</dbReference>
<evidence type="ECO:0000313" key="12">
    <source>
        <dbReference type="EMBL" id="KAF9532932.1"/>
    </source>
</evidence>
<evidence type="ECO:0000256" key="4">
    <source>
        <dbReference type="ARBA" id="ARBA00022771"/>
    </source>
</evidence>
<dbReference type="InterPro" id="IPR027370">
    <property type="entry name" value="Znf-RING_euk"/>
</dbReference>
<keyword evidence="4 9" id="KW-0863">Zinc-finger</keyword>
<organism evidence="12 13">
    <name type="scientific">Crepidotus variabilis</name>
    <dbReference type="NCBI Taxonomy" id="179855"/>
    <lineage>
        <taxon>Eukaryota</taxon>
        <taxon>Fungi</taxon>
        <taxon>Dikarya</taxon>
        <taxon>Basidiomycota</taxon>
        <taxon>Agaricomycotina</taxon>
        <taxon>Agaricomycetes</taxon>
        <taxon>Agaricomycetidae</taxon>
        <taxon>Agaricales</taxon>
        <taxon>Agaricineae</taxon>
        <taxon>Crepidotaceae</taxon>
        <taxon>Crepidotus</taxon>
    </lineage>
</organism>
<dbReference type="GO" id="GO:0061630">
    <property type="term" value="F:ubiquitin protein ligase activity"/>
    <property type="evidence" value="ECO:0007669"/>
    <property type="project" value="InterPro"/>
</dbReference>
<evidence type="ECO:0000259" key="10">
    <source>
        <dbReference type="PROSITE" id="PS50897"/>
    </source>
</evidence>
<evidence type="ECO:0000256" key="1">
    <source>
        <dbReference type="ARBA" id="ARBA00004496"/>
    </source>
</evidence>
<dbReference type="GO" id="GO:0005737">
    <property type="term" value="C:cytoplasm"/>
    <property type="evidence" value="ECO:0007669"/>
    <property type="project" value="UniProtKB-SubCell"/>
</dbReference>
<dbReference type="GO" id="GO:0016874">
    <property type="term" value="F:ligase activity"/>
    <property type="evidence" value="ECO:0007669"/>
    <property type="project" value="UniProtKB-KW"/>
</dbReference>
<dbReference type="InterPro" id="IPR037683">
    <property type="entry name" value="Rmd5_dRing"/>
</dbReference>
<dbReference type="AlphaFoldDB" id="A0A9P6EQA4"/>
<dbReference type="GO" id="GO:0005634">
    <property type="term" value="C:nucleus"/>
    <property type="evidence" value="ECO:0007669"/>
    <property type="project" value="TreeGrafter"/>
</dbReference>
<dbReference type="CDD" id="cd16652">
    <property type="entry name" value="dRING_Rmd5p-like"/>
    <property type="match status" value="1"/>
</dbReference>
<dbReference type="SMART" id="SM00668">
    <property type="entry name" value="CTLH"/>
    <property type="match status" value="1"/>
</dbReference>
<evidence type="ECO:0000256" key="9">
    <source>
        <dbReference type="PROSITE-ProRule" id="PRU01215"/>
    </source>
</evidence>
<keyword evidence="12" id="KW-0436">Ligase</keyword>